<reference evidence="3" key="1">
    <citation type="journal article" date="2011" name="Nature">
        <title>Genome sequence and analysis of the tuber crop potato.</title>
        <authorList>
            <consortium name="The Potato Genome Sequencing Consortium"/>
        </authorList>
    </citation>
    <scope>NUCLEOTIDE SEQUENCE [LARGE SCALE GENOMIC DNA]</scope>
    <source>
        <strain evidence="3">cv. DM1-3 516 R44</strain>
    </source>
</reference>
<evidence type="ECO:0000256" key="1">
    <source>
        <dbReference type="SAM" id="MobiDB-lite"/>
    </source>
</evidence>
<dbReference type="EnsemblPlants" id="PGSC0003DMT400085222">
    <property type="protein sequence ID" value="PGSC0003DMT400085222"/>
    <property type="gene ID" value="PGSC0003DMG400034793"/>
</dbReference>
<organism evidence="2 3">
    <name type="scientific">Solanum tuberosum</name>
    <name type="common">Potato</name>
    <dbReference type="NCBI Taxonomy" id="4113"/>
    <lineage>
        <taxon>Eukaryota</taxon>
        <taxon>Viridiplantae</taxon>
        <taxon>Streptophyta</taxon>
        <taxon>Embryophyta</taxon>
        <taxon>Tracheophyta</taxon>
        <taxon>Spermatophyta</taxon>
        <taxon>Magnoliopsida</taxon>
        <taxon>eudicotyledons</taxon>
        <taxon>Gunneridae</taxon>
        <taxon>Pentapetalae</taxon>
        <taxon>asterids</taxon>
        <taxon>lamiids</taxon>
        <taxon>Solanales</taxon>
        <taxon>Solanaceae</taxon>
        <taxon>Solanoideae</taxon>
        <taxon>Solaneae</taxon>
        <taxon>Solanum</taxon>
    </lineage>
</organism>
<feature type="compositionally biased region" description="Basic and acidic residues" evidence="1">
    <location>
        <begin position="49"/>
        <end position="58"/>
    </location>
</feature>
<dbReference type="Proteomes" id="UP000011115">
    <property type="component" value="Unassembled WGS sequence"/>
</dbReference>
<evidence type="ECO:0008006" key="4">
    <source>
        <dbReference type="Google" id="ProtNLM"/>
    </source>
</evidence>
<proteinExistence type="predicted"/>
<dbReference type="Gramene" id="PGSC0003DMT400085222">
    <property type="protein sequence ID" value="PGSC0003DMT400085222"/>
    <property type="gene ID" value="PGSC0003DMG400034793"/>
</dbReference>
<evidence type="ECO:0000313" key="2">
    <source>
        <dbReference type="EnsemblPlants" id="PGSC0003DMT400085222"/>
    </source>
</evidence>
<dbReference type="HOGENOM" id="CLU_028647_6_1_1"/>
<dbReference type="InParanoid" id="M1D908"/>
<accession>M1D908</accession>
<name>M1D908_SOLTU</name>
<evidence type="ECO:0000313" key="3">
    <source>
        <dbReference type="Proteomes" id="UP000011115"/>
    </source>
</evidence>
<protein>
    <recommendedName>
        <fullName evidence="4">Integrase core domain containing protein</fullName>
    </recommendedName>
</protein>
<feature type="compositionally biased region" description="Basic and acidic residues" evidence="1">
    <location>
        <begin position="67"/>
        <end position="88"/>
    </location>
</feature>
<sequence length="165" mass="17952">MERMMDRKTELASLRADVDAILATPAVEPQAAPTALVDDTVLDALFSRTAKEEPEPTRAKGKRHRSSRTEEEKTQTRQCRQEKEAKKASILDEELRLQRVRESVAGALSFGPVVEVPPIVRDNVSTTDGAVRVTKSTTESAMMDSVFFTDLCGKGGGGLGIGTTF</sequence>
<keyword evidence="3" id="KW-1185">Reference proteome</keyword>
<reference evidence="2" key="2">
    <citation type="submission" date="2015-06" db="UniProtKB">
        <authorList>
            <consortium name="EnsemblPlants"/>
        </authorList>
    </citation>
    <scope>IDENTIFICATION</scope>
    <source>
        <strain evidence="2">DM1-3 516 R44</strain>
    </source>
</reference>
<dbReference type="PaxDb" id="4113-PGSC0003DMT400085222"/>
<dbReference type="AlphaFoldDB" id="M1D908"/>
<feature type="region of interest" description="Disordered" evidence="1">
    <location>
        <begin position="47"/>
        <end position="88"/>
    </location>
</feature>